<feature type="signal peptide" evidence="2">
    <location>
        <begin position="1"/>
        <end position="28"/>
    </location>
</feature>
<reference evidence="3 4" key="1">
    <citation type="submission" date="2018-05" db="EMBL/GenBank/DDBJ databases">
        <title>Nocardioides silvaticus genome.</title>
        <authorList>
            <person name="Li C."/>
            <person name="Wang G."/>
        </authorList>
    </citation>
    <scope>NUCLEOTIDE SEQUENCE [LARGE SCALE GENOMIC DNA]</scope>
    <source>
        <strain evidence="3 4">CCTCC AB 2018079</strain>
    </source>
</reference>
<proteinExistence type="predicted"/>
<evidence type="ECO:0000256" key="2">
    <source>
        <dbReference type="SAM" id="SignalP"/>
    </source>
</evidence>
<protein>
    <submittedName>
        <fullName evidence="3">Uncharacterized protein</fullName>
    </submittedName>
</protein>
<gene>
    <name evidence="3" type="ORF">DJ010_12940</name>
</gene>
<evidence type="ECO:0000256" key="1">
    <source>
        <dbReference type="SAM" id="Coils"/>
    </source>
</evidence>
<evidence type="ECO:0000313" key="3">
    <source>
        <dbReference type="EMBL" id="PWN02606.1"/>
    </source>
</evidence>
<sequence>MGITKNKVVLLASAGMLTVGLGTTGAVAADMIGSGKIIDDSIRSVDLKDGGVKYRDLHPSVTNKIENLQQQVADLEARVADLENSSTTAEWVPNEGATIVDDTTVSLTIEEGGATSIETQDLNVPVQAGDEISFDIALEDGATCTAGAPRMFVEIGGTFVNSYDDQTGCAGDSAPPSTENGTVTFTVPENGRIGQAGFVYDNGIAGTVTITNVTIDGNPVEFQ</sequence>
<feature type="coiled-coil region" evidence="1">
    <location>
        <begin position="58"/>
        <end position="85"/>
    </location>
</feature>
<dbReference type="EMBL" id="QGDD01000005">
    <property type="protein sequence ID" value="PWN02606.1"/>
    <property type="molecule type" value="Genomic_DNA"/>
</dbReference>
<dbReference type="Proteomes" id="UP000245507">
    <property type="component" value="Unassembled WGS sequence"/>
</dbReference>
<feature type="chain" id="PRO_5016284813" evidence="2">
    <location>
        <begin position="29"/>
        <end position="223"/>
    </location>
</feature>
<organism evidence="3 4">
    <name type="scientific">Nocardioides silvaticus</name>
    <dbReference type="NCBI Taxonomy" id="2201891"/>
    <lineage>
        <taxon>Bacteria</taxon>
        <taxon>Bacillati</taxon>
        <taxon>Actinomycetota</taxon>
        <taxon>Actinomycetes</taxon>
        <taxon>Propionibacteriales</taxon>
        <taxon>Nocardioidaceae</taxon>
        <taxon>Nocardioides</taxon>
    </lineage>
</organism>
<name>A0A316TST2_9ACTN</name>
<evidence type="ECO:0000313" key="4">
    <source>
        <dbReference type="Proteomes" id="UP000245507"/>
    </source>
</evidence>
<comment type="caution">
    <text evidence="3">The sequence shown here is derived from an EMBL/GenBank/DDBJ whole genome shotgun (WGS) entry which is preliminary data.</text>
</comment>
<keyword evidence="4" id="KW-1185">Reference proteome</keyword>
<accession>A0A316TST2</accession>
<dbReference type="AlphaFoldDB" id="A0A316TST2"/>
<dbReference type="OrthoDB" id="3411821at2"/>
<dbReference type="RefSeq" id="WP_109694309.1">
    <property type="nucleotide sequence ID" value="NZ_QGDD01000005.1"/>
</dbReference>
<keyword evidence="2" id="KW-0732">Signal</keyword>
<keyword evidence="1" id="KW-0175">Coiled coil</keyword>